<evidence type="ECO:0000313" key="2">
    <source>
        <dbReference type="Proteomes" id="UP000000493"/>
    </source>
</evidence>
<accession>A0A7U3ZN39</accession>
<reference evidence="2" key="1">
    <citation type="submission" date="2011-06" db="EMBL/GenBank/DDBJ databases">
        <title>The complete genome of chromosome of Runella slithyformis DSM 19594.</title>
        <authorList>
            <consortium name="US DOE Joint Genome Institute (JGI-PGF)"/>
            <person name="Lucas S."/>
            <person name="Han J."/>
            <person name="Lapidus A."/>
            <person name="Bruce D."/>
            <person name="Goodwin L."/>
            <person name="Pitluck S."/>
            <person name="Peters L."/>
            <person name="Kyrpides N."/>
            <person name="Mavromatis K."/>
            <person name="Ivanova N."/>
            <person name="Ovchinnikova G."/>
            <person name="Zhang X."/>
            <person name="Misra M."/>
            <person name="Detter J.C."/>
            <person name="Tapia R."/>
            <person name="Han C."/>
            <person name="Land M."/>
            <person name="Hauser L."/>
            <person name="Markowitz V."/>
            <person name="Cheng J.-F."/>
            <person name="Hugenholtz P."/>
            <person name="Woyke T."/>
            <person name="Wu D."/>
            <person name="Tindall B."/>
            <person name="Faehrich R."/>
            <person name="Brambilla E."/>
            <person name="Klenk H.-P."/>
            <person name="Eisen J.A."/>
        </authorList>
    </citation>
    <scope>NUCLEOTIDE SEQUENCE [LARGE SCALE GENOMIC DNA]</scope>
    <source>
        <strain evidence="2">ATCC 29530 / DSM 19594 / LMG 11500 / NCIMB 11436 / LSU 4</strain>
    </source>
</reference>
<dbReference type="AlphaFoldDB" id="A0A7U3ZN39"/>
<dbReference type="RefSeq" id="WP_013929563.1">
    <property type="nucleotide sequence ID" value="NC_015703.1"/>
</dbReference>
<dbReference type="KEGG" id="rsi:Runsl_3904"/>
<sequence>MSAPKITFNIVKRLYPLHQIKGVNEAWKEGIGWFKSANGQNINEQGTAEQQILFCKAIGATSVQLYLEVTMSGLTHKVYADYKMADLIE</sequence>
<gene>
    <name evidence="1" type="ordered locus">Runsl_3904</name>
</gene>
<proteinExistence type="predicted"/>
<keyword evidence="2" id="KW-1185">Reference proteome</keyword>
<dbReference type="Proteomes" id="UP000000493">
    <property type="component" value="Chromosome"/>
</dbReference>
<protein>
    <submittedName>
        <fullName evidence="1">Uncharacterized protein</fullName>
    </submittedName>
</protein>
<organism evidence="1 2">
    <name type="scientific">Runella slithyformis (strain ATCC 29530 / DSM 19594 / LMG 11500 / NCIMB 11436 / LSU 4)</name>
    <dbReference type="NCBI Taxonomy" id="761193"/>
    <lineage>
        <taxon>Bacteria</taxon>
        <taxon>Pseudomonadati</taxon>
        <taxon>Bacteroidota</taxon>
        <taxon>Cytophagia</taxon>
        <taxon>Cytophagales</taxon>
        <taxon>Spirosomataceae</taxon>
        <taxon>Runella</taxon>
    </lineage>
</organism>
<dbReference type="EMBL" id="CP002859">
    <property type="protein sequence ID" value="AEI50260.1"/>
    <property type="molecule type" value="Genomic_DNA"/>
</dbReference>
<reference evidence="1 2" key="2">
    <citation type="journal article" date="2012" name="Stand. Genomic Sci.">
        <title>Complete genome sequence of the aquatic bacterium Runella slithyformis type strain (LSU 4(T)).</title>
        <authorList>
            <person name="Copeland A."/>
            <person name="Zhang X."/>
            <person name="Misra M."/>
            <person name="Lapidus A."/>
            <person name="Nolan M."/>
            <person name="Lucas S."/>
            <person name="Deshpande S."/>
            <person name="Cheng J.F."/>
            <person name="Tapia R."/>
            <person name="Goodwin L.A."/>
            <person name="Pitluck S."/>
            <person name="Liolios K."/>
            <person name="Pagani I."/>
            <person name="Ivanova N."/>
            <person name="Mikhailova N."/>
            <person name="Pati A."/>
            <person name="Chen A."/>
            <person name="Palaniappan K."/>
            <person name="Land M."/>
            <person name="Hauser L."/>
            <person name="Pan C."/>
            <person name="Jeffries C.D."/>
            <person name="Detter J.C."/>
            <person name="Brambilla E.M."/>
            <person name="Rohde M."/>
            <person name="Djao O.D."/>
            <person name="Goker M."/>
            <person name="Sikorski J."/>
            <person name="Tindall B.J."/>
            <person name="Woyke T."/>
            <person name="Bristow J."/>
            <person name="Eisen J.A."/>
            <person name="Markowitz V."/>
            <person name="Hugenholtz P."/>
            <person name="Kyrpides N.C."/>
            <person name="Klenk H.P."/>
            <person name="Mavromatis K."/>
        </authorList>
    </citation>
    <scope>NUCLEOTIDE SEQUENCE [LARGE SCALE GENOMIC DNA]</scope>
    <source>
        <strain evidence="2">ATCC 29530 / DSM 19594 / LMG 11500 / NCIMB 11436 / LSU 4</strain>
    </source>
</reference>
<name>A0A7U3ZN39_RUNSL</name>
<evidence type="ECO:0000313" key="1">
    <source>
        <dbReference type="EMBL" id="AEI50260.1"/>
    </source>
</evidence>